<dbReference type="Pfam" id="PF25601">
    <property type="entry name" value="AAA_lid_14"/>
    <property type="match status" value="1"/>
</dbReference>
<dbReference type="InterPro" id="IPR000014">
    <property type="entry name" value="PAS"/>
</dbReference>
<feature type="domain" description="PAS" evidence="6">
    <location>
        <begin position="127"/>
        <end position="172"/>
    </location>
</feature>
<dbReference type="Gene3D" id="3.30.450.20">
    <property type="entry name" value="PAS domain"/>
    <property type="match status" value="2"/>
</dbReference>
<dbReference type="NCBIfam" id="TIGR00229">
    <property type="entry name" value="sensory_box"/>
    <property type="match status" value="2"/>
</dbReference>
<feature type="domain" description="Sigma-54 factor interaction" evidence="5">
    <location>
        <begin position="261"/>
        <end position="491"/>
    </location>
</feature>
<dbReference type="InterPro" id="IPR025944">
    <property type="entry name" value="Sigma_54_int_dom_CS"/>
</dbReference>
<feature type="domain" description="PAS" evidence="6">
    <location>
        <begin position="6"/>
        <end position="79"/>
    </location>
</feature>
<dbReference type="CDD" id="cd00130">
    <property type="entry name" value="PAS"/>
    <property type="match status" value="2"/>
</dbReference>
<evidence type="ECO:0000256" key="1">
    <source>
        <dbReference type="ARBA" id="ARBA00022741"/>
    </source>
</evidence>
<dbReference type="SMART" id="SM00382">
    <property type="entry name" value="AAA"/>
    <property type="match status" value="1"/>
</dbReference>
<dbReference type="Gene3D" id="1.10.10.60">
    <property type="entry name" value="Homeodomain-like"/>
    <property type="match status" value="1"/>
</dbReference>
<organism evidence="7 8">
    <name type="scientific">Pelotomaculum isophthalicicum JI</name>
    <dbReference type="NCBI Taxonomy" id="947010"/>
    <lineage>
        <taxon>Bacteria</taxon>
        <taxon>Bacillati</taxon>
        <taxon>Bacillota</taxon>
        <taxon>Clostridia</taxon>
        <taxon>Eubacteriales</taxon>
        <taxon>Desulfotomaculaceae</taxon>
        <taxon>Pelotomaculum</taxon>
    </lineage>
</organism>
<dbReference type="SUPFAM" id="SSF55785">
    <property type="entry name" value="PYP-like sensor domain (PAS domain)"/>
    <property type="match status" value="2"/>
</dbReference>
<dbReference type="InterPro" id="IPR058031">
    <property type="entry name" value="AAA_lid_NorR"/>
</dbReference>
<dbReference type="PANTHER" id="PTHR32071">
    <property type="entry name" value="TRANSCRIPTIONAL REGULATORY PROTEIN"/>
    <property type="match status" value="1"/>
</dbReference>
<dbReference type="SMART" id="SM00091">
    <property type="entry name" value="PAS"/>
    <property type="match status" value="2"/>
</dbReference>
<dbReference type="GO" id="GO:0006355">
    <property type="term" value="P:regulation of DNA-templated transcription"/>
    <property type="evidence" value="ECO:0007669"/>
    <property type="project" value="InterPro"/>
</dbReference>
<dbReference type="PROSITE" id="PS00675">
    <property type="entry name" value="SIGMA54_INTERACT_1"/>
    <property type="match status" value="1"/>
</dbReference>
<dbReference type="FunFam" id="3.40.50.300:FF:000006">
    <property type="entry name" value="DNA-binding transcriptional regulator NtrC"/>
    <property type="match status" value="1"/>
</dbReference>
<dbReference type="EMBL" id="JAKOAV010000021">
    <property type="protein sequence ID" value="MDF9408969.1"/>
    <property type="molecule type" value="Genomic_DNA"/>
</dbReference>
<dbReference type="InterPro" id="IPR027417">
    <property type="entry name" value="P-loop_NTPase"/>
</dbReference>
<keyword evidence="1" id="KW-0547">Nucleotide-binding</keyword>
<dbReference type="CDD" id="cd00009">
    <property type="entry name" value="AAA"/>
    <property type="match status" value="1"/>
</dbReference>
<name>A0A9X4H706_9FIRM</name>
<dbReference type="PRINTS" id="PR01590">
    <property type="entry name" value="HTHFIS"/>
</dbReference>
<keyword evidence="2" id="KW-0067">ATP-binding</keyword>
<dbReference type="Pfam" id="PF00158">
    <property type="entry name" value="Sigma54_activat"/>
    <property type="match status" value="1"/>
</dbReference>
<sequence length="584" mass="64531">MQGKFIHDTFKEILNTINDAVIAINKTSTVIVFNNEAEKITGLKAANMLGKPLSNIVCVPSPQVLQTVLETGSPSLNQQLLIGNLTAVANYIPLIDRQGKTTGAAAIITDVTSLSNLERQVIELKETRSLLEAILYATEDAITVVNEKGNGILINPAYTKITGLTEADVINKPASVAVTEGESMHLKVLQTRQLVRGVRLKMGPAKKEVVVNVAPIIMDGILRGSVGVIHDISEIMHLSEELANVKKLIRHLQAKYTFDDIIGESEPIKAAIAQARHASDTPATVLLRGESGTGKELFAHAIHNVSGRSKGPFVRVNCVAIAESLLESELFGYEEGAFTGATRGGKKGYFEDASDGTIFLDEIGDINLALQAKLLRVLQEKEIIRVGGTRPIPVNVRVIAATNANLEQRISEGTFREDLYYRLNVVPIFVPPLRVRKDDIPLLTAHLVKKLEHEYKRKISKISPAVFKIFMNYDWPGNIRELENFIGRTIIKMDKNEEIIQTRHVPEFLIKRSTTQLYNTISRFPKPATEGRQEENLSNILDMTEKNILLETLQKTNGNKTKAANLLGIAVRSLYYKMEKHGLA</sequence>
<protein>
    <submittedName>
        <fullName evidence="7">Sigma-54-dependent Fis family transcriptional regulator</fullName>
    </submittedName>
</protein>
<dbReference type="GO" id="GO:0005524">
    <property type="term" value="F:ATP binding"/>
    <property type="evidence" value="ECO:0007669"/>
    <property type="project" value="UniProtKB-KW"/>
</dbReference>
<dbReference type="SUPFAM" id="SSF52540">
    <property type="entry name" value="P-loop containing nucleoside triphosphate hydrolases"/>
    <property type="match status" value="1"/>
</dbReference>
<dbReference type="InterPro" id="IPR025662">
    <property type="entry name" value="Sigma_54_int_dom_ATP-bd_1"/>
</dbReference>
<reference evidence="7" key="1">
    <citation type="submission" date="2022-02" db="EMBL/GenBank/DDBJ databases">
        <authorList>
            <person name="Leng L."/>
        </authorList>
    </citation>
    <scope>NUCLEOTIDE SEQUENCE</scope>
    <source>
        <strain evidence="7">JI</strain>
    </source>
</reference>
<dbReference type="Gene3D" id="3.40.50.300">
    <property type="entry name" value="P-loop containing nucleotide triphosphate hydrolases"/>
    <property type="match status" value="1"/>
</dbReference>
<dbReference type="InterPro" id="IPR002078">
    <property type="entry name" value="Sigma_54_int"/>
</dbReference>
<dbReference type="Gene3D" id="1.10.8.60">
    <property type="match status" value="1"/>
</dbReference>
<proteinExistence type="predicted"/>
<keyword evidence="3" id="KW-0805">Transcription regulation</keyword>
<dbReference type="Pfam" id="PF00989">
    <property type="entry name" value="PAS"/>
    <property type="match status" value="2"/>
</dbReference>
<dbReference type="InterPro" id="IPR002197">
    <property type="entry name" value="HTH_Fis"/>
</dbReference>
<dbReference type="PROSITE" id="PS50045">
    <property type="entry name" value="SIGMA54_INTERACT_4"/>
    <property type="match status" value="1"/>
</dbReference>
<dbReference type="Proteomes" id="UP001154312">
    <property type="component" value="Unassembled WGS sequence"/>
</dbReference>
<dbReference type="InterPro" id="IPR009057">
    <property type="entry name" value="Homeodomain-like_sf"/>
</dbReference>
<keyword evidence="4" id="KW-0804">Transcription</keyword>
<dbReference type="InterPro" id="IPR013767">
    <property type="entry name" value="PAS_fold"/>
</dbReference>
<gene>
    <name evidence="7" type="ORF">L7E55_11465</name>
</gene>
<dbReference type="PROSITE" id="PS50112">
    <property type="entry name" value="PAS"/>
    <property type="match status" value="2"/>
</dbReference>
<evidence type="ECO:0000256" key="2">
    <source>
        <dbReference type="ARBA" id="ARBA00022840"/>
    </source>
</evidence>
<dbReference type="PROSITE" id="PS00688">
    <property type="entry name" value="SIGMA54_INTERACT_3"/>
    <property type="match status" value="1"/>
</dbReference>
<dbReference type="GO" id="GO:0043565">
    <property type="term" value="F:sequence-specific DNA binding"/>
    <property type="evidence" value="ECO:0007669"/>
    <property type="project" value="InterPro"/>
</dbReference>
<keyword evidence="8" id="KW-1185">Reference proteome</keyword>
<dbReference type="InterPro" id="IPR035965">
    <property type="entry name" value="PAS-like_dom_sf"/>
</dbReference>
<evidence type="ECO:0000256" key="4">
    <source>
        <dbReference type="ARBA" id="ARBA00023163"/>
    </source>
</evidence>
<evidence type="ECO:0000259" key="6">
    <source>
        <dbReference type="PROSITE" id="PS50112"/>
    </source>
</evidence>
<accession>A0A9X4H706</accession>
<evidence type="ECO:0000256" key="3">
    <source>
        <dbReference type="ARBA" id="ARBA00023015"/>
    </source>
</evidence>
<dbReference type="PANTHER" id="PTHR32071:SF121">
    <property type="entry name" value="SIGMA L-DEPENDENT TRANSCRIPTIONAL REGULATOR YQIR-RELATED"/>
    <property type="match status" value="1"/>
</dbReference>
<dbReference type="InterPro" id="IPR003593">
    <property type="entry name" value="AAA+_ATPase"/>
</dbReference>
<evidence type="ECO:0000313" key="8">
    <source>
        <dbReference type="Proteomes" id="UP001154312"/>
    </source>
</evidence>
<dbReference type="RefSeq" id="WP_277444376.1">
    <property type="nucleotide sequence ID" value="NZ_JAKOAV010000021.1"/>
</dbReference>
<dbReference type="AlphaFoldDB" id="A0A9X4H706"/>
<evidence type="ECO:0000259" key="5">
    <source>
        <dbReference type="PROSITE" id="PS50045"/>
    </source>
</evidence>
<evidence type="ECO:0000313" key="7">
    <source>
        <dbReference type="EMBL" id="MDF9408969.1"/>
    </source>
</evidence>
<comment type="caution">
    <text evidence="7">The sequence shown here is derived from an EMBL/GenBank/DDBJ whole genome shotgun (WGS) entry which is preliminary data.</text>
</comment>
<dbReference type="SUPFAM" id="SSF46689">
    <property type="entry name" value="Homeodomain-like"/>
    <property type="match status" value="1"/>
</dbReference>
<dbReference type="Pfam" id="PF02954">
    <property type="entry name" value="HTH_8"/>
    <property type="match status" value="1"/>
</dbReference>